<keyword evidence="3" id="KW-1185">Reference proteome</keyword>
<dbReference type="InterPro" id="IPR031566">
    <property type="entry name" value="CitMHS_2"/>
</dbReference>
<proteinExistence type="predicted"/>
<evidence type="ECO:0000313" key="3">
    <source>
        <dbReference type="Proteomes" id="UP000246278"/>
    </source>
</evidence>
<feature type="transmembrane region" description="Helical" evidence="1">
    <location>
        <begin position="53"/>
        <end position="73"/>
    </location>
</feature>
<feature type="transmembrane region" description="Helical" evidence="1">
    <location>
        <begin position="80"/>
        <end position="99"/>
    </location>
</feature>
<keyword evidence="1" id="KW-1133">Transmembrane helix</keyword>
<dbReference type="Proteomes" id="UP000246278">
    <property type="component" value="Unassembled WGS sequence"/>
</dbReference>
<evidence type="ECO:0000256" key="1">
    <source>
        <dbReference type="SAM" id="Phobius"/>
    </source>
</evidence>
<protein>
    <submittedName>
        <fullName evidence="2">Citrate transporter</fullName>
    </submittedName>
</protein>
<comment type="caution">
    <text evidence="2">The sequence shown here is derived from an EMBL/GenBank/DDBJ whole genome shotgun (WGS) entry which is preliminary data.</text>
</comment>
<gene>
    <name evidence="2" type="ORF">CR164_02275</name>
</gene>
<accession>A0A317T7G3</accession>
<dbReference type="OrthoDB" id="9765532at2"/>
<feature type="transmembrane region" description="Helical" evidence="1">
    <location>
        <begin position="337"/>
        <end position="359"/>
    </location>
</feature>
<organism evidence="2 3">
    <name type="scientific">Prosthecochloris marina</name>
    <dbReference type="NCBI Taxonomy" id="2017681"/>
    <lineage>
        <taxon>Bacteria</taxon>
        <taxon>Pseudomonadati</taxon>
        <taxon>Chlorobiota</taxon>
        <taxon>Chlorobiia</taxon>
        <taxon>Chlorobiales</taxon>
        <taxon>Chlorobiaceae</taxon>
        <taxon>Prosthecochloris</taxon>
    </lineage>
</organism>
<name>A0A317T7G3_9CHLB</name>
<dbReference type="EMBL" id="PDNZ01000002">
    <property type="protein sequence ID" value="PWW82602.1"/>
    <property type="molecule type" value="Genomic_DNA"/>
</dbReference>
<feature type="transmembrane region" description="Helical" evidence="1">
    <location>
        <begin position="147"/>
        <end position="168"/>
    </location>
</feature>
<sequence length="494" mass="54253">MKYFWLRSLFFFVIAFVVIPLGFNASLFASEVVAAGHPVADHAVEGVLHLPPIWMVIPFVILLLMIATGPLFYHHFWEHHYPKVAVGLGAIVAVFYGFFMDHGTHALLHTLEEYISFIALISSLFIASGGILIKIASRGRPLVNGGLLFFGAILADIIGTTGASMLLIRPYMRINEGRLKPFHIVFFIFLVSNIGGGLTPIGDPPLFLGFLKGVPFFWILTEIWHIWLVTVVVLIGVFMVLDARVGKGTLPEGFEQQTGRVLEIQGARSFFFLAIIIVAVFLDPAVIAGFPSLQQMLHVPFGIREVIMFAVAFAAYKTADQEAMKGNEFNFEPIKEVAFLFIGIFATMIPALELIGAYAESHAVEFSVSRFYWLTGSLSGVLDNAPTYLNFLAGSMGKFGSDIGSVEAVRSFAAGIPSPVAADVPSDVYLLAISVAAVFFGAMTYIGNAPNFMVKNIAEQADVDVPGFVEYVYKYSLPILIPLFAVIWFVFFNF</sequence>
<dbReference type="RefSeq" id="WP_110022318.1">
    <property type="nucleotide sequence ID" value="NZ_PDNZ01000002.1"/>
</dbReference>
<evidence type="ECO:0000313" key="2">
    <source>
        <dbReference type="EMBL" id="PWW82602.1"/>
    </source>
</evidence>
<keyword evidence="1" id="KW-0812">Transmembrane</keyword>
<feature type="transmembrane region" description="Helical" evidence="1">
    <location>
        <begin position="475"/>
        <end position="492"/>
    </location>
</feature>
<feature type="transmembrane region" description="Helical" evidence="1">
    <location>
        <begin position="114"/>
        <end position="135"/>
    </location>
</feature>
<keyword evidence="1" id="KW-0472">Membrane</keyword>
<feature type="transmembrane region" description="Helical" evidence="1">
    <location>
        <begin position="216"/>
        <end position="241"/>
    </location>
</feature>
<feature type="transmembrane region" description="Helical" evidence="1">
    <location>
        <begin position="270"/>
        <end position="290"/>
    </location>
</feature>
<feature type="transmembrane region" description="Helical" evidence="1">
    <location>
        <begin position="296"/>
        <end position="316"/>
    </location>
</feature>
<dbReference type="AlphaFoldDB" id="A0A317T7G3"/>
<dbReference type="Pfam" id="PF16980">
    <property type="entry name" value="CitMHS_2"/>
    <property type="match status" value="1"/>
</dbReference>
<feature type="transmembrane region" description="Helical" evidence="1">
    <location>
        <begin position="428"/>
        <end position="446"/>
    </location>
</feature>
<reference evidence="3" key="1">
    <citation type="submission" date="2017-10" db="EMBL/GenBank/DDBJ databases">
        <authorList>
            <person name="Gaisin V.A."/>
            <person name="Rysina M.S."/>
            <person name="Grouzdev D.S."/>
        </authorList>
    </citation>
    <scope>NUCLEOTIDE SEQUENCE [LARGE SCALE GENOMIC DNA]</scope>
    <source>
        <strain evidence="3">V1</strain>
    </source>
</reference>